<feature type="region of interest" description="Disordered" evidence="1">
    <location>
        <begin position="1"/>
        <end position="34"/>
    </location>
</feature>
<sequence>GVRPTPRRDVAPRSRRRREVARLPDVADGGHRLKVGGRRPGRVAVVGTVEEVGALEQQREASVAGQGHGAAQRGTQQPYGRQKAAGRSIGVHVAHEGVGGTTEPAPPPVVGSEVGAVQRHESQLEPRRVRVNGDALGFLRLGIAVSHPCGCPVAP</sequence>
<comment type="caution">
    <text evidence="2">The sequence shown here is derived from an EMBL/GenBank/DDBJ whole genome shotgun (WGS) entry which is preliminary data.</text>
</comment>
<evidence type="ECO:0000256" key="1">
    <source>
        <dbReference type="SAM" id="MobiDB-lite"/>
    </source>
</evidence>
<dbReference type="AlphaFoldDB" id="A0A699QYQ3"/>
<evidence type="ECO:0000313" key="2">
    <source>
        <dbReference type="EMBL" id="GFC78326.1"/>
    </source>
</evidence>
<proteinExistence type="predicted"/>
<reference evidence="2" key="1">
    <citation type="journal article" date="2019" name="Sci. Rep.">
        <title>Draft genome of Tanacetum cinerariifolium, the natural source of mosquito coil.</title>
        <authorList>
            <person name="Yamashiro T."/>
            <person name="Shiraishi A."/>
            <person name="Satake H."/>
            <person name="Nakayama K."/>
        </authorList>
    </citation>
    <scope>NUCLEOTIDE SEQUENCE</scope>
</reference>
<feature type="region of interest" description="Disordered" evidence="1">
    <location>
        <begin position="59"/>
        <end position="87"/>
    </location>
</feature>
<organism evidence="2">
    <name type="scientific">Tanacetum cinerariifolium</name>
    <name type="common">Dalmatian daisy</name>
    <name type="synonym">Chrysanthemum cinerariifolium</name>
    <dbReference type="NCBI Taxonomy" id="118510"/>
    <lineage>
        <taxon>Eukaryota</taxon>
        <taxon>Viridiplantae</taxon>
        <taxon>Streptophyta</taxon>
        <taxon>Embryophyta</taxon>
        <taxon>Tracheophyta</taxon>
        <taxon>Spermatophyta</taxon>
        <taxon>Magnoliopsida</taxon>
        <taxon>eudicotyledons</taxon>
        <taxon>Gunneridae</taxon>
        <taxon>Pentapetalae</taxon>
        <taxon>asterids</taxon>
        <taxon>campanulids</taxon>
        <taxon>Asterales</taxon>
        <taxon>Asteraceae</taxon>
        <taxon>Asteroideae</taxon>
        <taxon>Anthemideae</taxon>
        <taxon>Anthemidinae</taxon>
        <taxon>Tanacetum</taxon>
    </lineage>
</organism>
<accession>A0A699QYQ3</accession>
<feature type="non-terminal residue" evidence="2">
    <location>
        <position position="1"/>
    </location>
</feature>
<dbReference type="EMBL" id="BKCJ011065125">
    <property type="protein sequence ID" value="GFC78326.1"/>
    <property type="molecule type" value="Genomic_DNA"/>
</dbReference>
<name>A0A699QYQ3_TANCI</name>
<feature type="compositionally biased region" description="Basic and acidic residues" evidence="1">
    <location>
        <begin position="1"/>
        <end position="12"/>
    </location>
</feature>
<gene>
    <name evidence="2" type="ORF">Tci_850296</name>
</gene>
<protein>
    <submittedName>
        <fullName evidence="2">Uncharacterized protein</fullName>
    </submittedName>
</protein>